<dbReference type="Gene3D" id="3.90.120.10">
    <property type="entry name" value="DNA Methylase, subunit A, domain 2"/>
    <property type="match status" value="1"/>
</dbReference>
<dbReference type="AlphaFoldDB" id="A0A2N6T0J4"/>
<evidence type="ECO:0000313" key="8">
    <source>
        <dbReference type="Proteomes" id="UP000235363"/>
    </source>
</evidence>
<dbReference type="PROSITE" id="PS51679">
    <property type="entry name" value="SAM_MT_C5"/>
    <property type="match status" value="1"/>
</dbReference>
<evidence type="ECO:0000256" key="1">
    <source>
        <dbReference type="ARBA" id="ARBA00011975"/>
    </source>
</evidence>
<dbReference type="GO" id="GO:0009307">
    <property type="term" value="P:DNA restriction-modification system"/>
    <property type="evidence" value="ECO:0007669"/>
    <property type="project" value="UniProtKB-KW"/>
</dbReference>
<accession>A0A2N6T0J4</accession>
<reference evidence="7 8" key="1">
    <citation type="submission" date="2017-09" db="EMBL/GenBank/DDBJ databases">
        <title>Bacterial strain isolated from the female urinary microbiota.</title>
        <authorList>
            <person name="Thomas-White K."/>
            <person name="Kumar N."/>
            <person name="Forster S."/>
            <person name="Putonti C."/>
            <person name="Lawley T."/>
            <person name="Wolfe A.J."/>
        </authorList>
    </citation>
    <scope>NUCLEOTIDE SEQUENCE [LARGE SCALE GENOMIC DNA]</scope>
    <source>
        <strain evidence="7 8">UMB0908</strain>
    </source>
</reference>
<evidence type="ECO:0000256" key="6">
    <source>
        <dbReference type="PROSITE-ProRule" id="PRU01016"/>
    </source>
</evidence>
<dbReference type="GO" id="GO:0032259">
    <property type="term" value="P:methylation"/>
    <property type="evidence" value="ECO:0007669"/>
    <property type="project" value="UniProtKB-KW"/>
</dbReference>
<dbReference type="PANTHER" id="PTHR10629:SF52">
    <property type="entry name" value="DNA (CYTOSINE-5)-METHYLTRANSFERASE 1"/>
    <property type="match status" value="1"/>
</dbReference>
<evidence type="ECO:0000256" key="3">
    <source>
        <dbReference type="ARBA" id="ARBA00022679"/>
    </source>
</evidence>
<dbReference type="SUPFAM" id="SSF53335">
    <property type="entry name" value="S-adenosyl-L-methionine-dependent methyltransferases"/>
    <property type="match status" value="1"/>
</dbReference>
<feature type="active site" evidence="6">
    <location>
        <position position="84"/>
    </location>
</feature>
<organism evidence="7 8">
    <name type="scientific">Corynebacterium xerosis</name>
    <dbReference type="NCBI Taxonomy" id="1725"/>
    <lineage>
        <taxon>Bacteria</taxon>
        <taxon>Bacillati</taxon>
        <taxon>Actinomycetota</taxon>
        <taxon>Actinomycetes</taxon>
        <taxon>Mycobacteriales</taxon>
        <taxon>Corynebacteriaceae</taxon>
        <taxon>Corynebacterium</taxon>
    </lineage>
</organism>
<comment type="caution">
    <text evidence="7">The sequence shown here is derived from an EMBL/GenBank/DDBJ whole genome shotgun (WGS) entry which is preliminary data.</text>
</comment>
<dbReference type="InterPro" id="IPR031303">
    <property type="entry name" value="C5_meth_CS"/>
</dbReference>
<dbReference type="Pfam" id="PF00145">
    <property type="entry name" value="DNA_methylase"/>
    <property type="match status" value="2"/>
</dbReference>
<keyword evidence="2 6" id="KW-0489">Methyltransferase</keyword>
<dbReference type="PROSITE" id="PS00094">
    <property type="entry name" value="C5_MTASE_1"/>
    <property type="match status" value="1"/>
</dbReference>
<dbReference type="RefSeq" id="WP_102212318.1">
    <property type="nucleotide sequence ID" value="NZ_PNHF01000006.1"/>
</dbReference>
<evidence type="ECO:0000256" key="4">
    <source>
        <dbReference type="ARBA" id="ARBA00022691"/>
    </source>
</evidence>
<evidence type="ECO:0000313" key="7">
    <source>
        <dbReference type="EMBL" id="PMC62830.1"/>
    </source>
</evidence>
<keyword evidence="5" id="KW-0680">Restriction system</keyword>
<dbReference type="EMBL" id="PNHF01000006">
    <property type="protein sequence ID" value="PMC62830.1"/>
    <property type="molecule type" value="Genomic_DNA"/>
</dbReference>
<protein>
    <recommendedName>
        <fullName evidence="1">DNA (cytosine-5-)-methyltransferase</fullName>
        <ecNumber evidence="1">2.1.1.37</ecNumber>
    </recommendedName>
</protein>
<dbReference type="GO" id="GO:0044027">
    <property type="term" value="P:negative regulation of gene expression via chromosomal CpG island methylation"/>
    <property type="evidence" value="ECO:0007669"/>
    <property type="project" value="TreeGrafter"/>
</dbReference>
<dbReference type="InterPro" id="IPR029063">
    <property type="entry name" value="SAM-dependent_MTases_sf"/>
</dbReference>
<dbReference type="Gene3D" id="3.40.50.150">
    <property type="entry name" value="Vaccinia Virus protein VP39"/>
    <property type="match status" value="1"/>
</dbReference>
<dbReference type="PANTHER" id="PTHR10629">
    <property type="entry name" value="CYTOSINE-SPECIFIC METHYLTRANSFERASE"/>
    <property type="match status" value="1"/>
</dbReference>
<dbReference type="InterPro" id="IPR018117">
    <property type="entry name" value="C5_DNA_meth_AS"/>
</dbReference>
<dbReference type="InterPro" id="IPR050390">
    <property type="entry name" value="C5-Methyltransferase"/>
</dbReference>
<proteinExistence type="inferred from homology"/>
<comment type="similarity">
    <text evidence="6">Belongs to the class I-like SAM-binding methyltransferase superfamily. C5-methyltransferase family.</text>
</comment>
<dbReference type="GO" id="GO:0003886">
    <property type="term" value="F:DNA (cytosine-5-)-methyltransferase activity"/>
    <property type="evidence" value="ECO:0007669"/>
    <property type="project" value="UniProtKB-EC"/>
</dbReference>
<dbReference type="InterPro" id="IPR001525">
    <property type="entry name" value="C5_MeTfrase"/>
</dbReference>
<evidence type="ECO:0000256" key="2">
    <source>
        <dbReference type="ARBA" id="ARBA00022603"/>
    </source>
</evidence>
<keyword evidence="3 6" id="KW-0808">Transferase</keyword>
<dbReference type="PROSITE" id="PS00095">
    <property type="entry name" value="C5_MTASE_2"/>
    <property type="match status" value="1"/>
</dbReference>
<gene>
    <name evidence="7" type="ORF">CJ204_03980</name>
</gene>
<dbReference type="GO" id="GO:0003677">
    <property type="term" value="F:DNA binding"/>
    <property type="evidence" value="ECO:0007669"/>
    <property type="project" value="TreeGrafter"/>
</dbReference>
<dbReference type="EC" id="2.1.1.37" evidence="1"/>
<sequence>MNLHGVELFAGGGGLLLGSSLAGVEHVAAVEWNRWACQTMRENATAHHRLVEGLKVLEGDVRDVRWTEVVSDVDIDLVTGGPPCQPFSLGGLARSADDPRDMFPAMTEVIAELRPKAFIVENVKGLTREAFKEYFDYVKLRLQFPTLRATDGEDWRHHWHRLQGEHSEIAADVRYELTTTVVNAADYGVPQHRHRVFIVGFRSDIEVDWKFPASTHSGAALALAQAEGGYWDKWKVSEGDRVHVRRKPLDDGKLPWKTVREALADIPRPLEGGTPGWLDHVYQPGARSYPGHTGSPLDEPSKALKAGGHGVPGGENMIRYPNGDVRYYSTREAARIQTFPDDYALHGAWSEAMRQIGNAVPVELARIVVASVVESLTASMVSVK</sequence>
<evidence type="ECO:0000256" key="5">
    <source>
        <dbReference type="ARBA" id="ARBA00022747"/>
    </source>
</evidence>
<dbReference type="Proteomes" id="UP000235363">
    <property type="component" value="Unassembled WGS sequence"/>
</dbReference>
<dbReference type="PRINTS" id="PR00105">
    <property type="entry name" value="C5METTRFRASE"/>
</dbReference>
<name>A0A2N6T0J4_9CORY</name>
<keyword evidence="4 6" id="KW-0949">S-adenosyl-L-methionine</keyword>